<feature type="compositionally biased region" description="Polar residues" evidence="1">
    <location>
        <begin position="110"/>
        <end position="125"/>
    </location>
</feature>
<organism evidence="2 3">
    <name type="scientific">Mauremys mutica</name>
    <name type="common">yellowpond turtle</name>
    <dbReference type="NCBI Taxonomy" id="74926"/>
    <lineage>
        <taxon>Eukaryota</taxon>
        <taxon>Metazoa</taxon>
        <taxon>Chordata</taxon>
        <taxon>Craniata</taxon>
        <taxon>Vertebrata</taxon>
        <taxon>Euteleostomi</taxon>
        <taxon>Archelosauria</taxon>
        <taxon>Testudinata</taxon>
        <taxon>Testudines</taxon>
        <taxon>Cryptodira</taxon>
        <taxon>Durocryptodira</taxon>
        <taxon>Testudinoidea</taxon>
        <taxon>Geoemydidae</taxon>
        <taxon>Geoemydinae</taxon>
        <taxon>Mauremys</taxon>
    </lineage>
</organism>
<dbReference type="EMBL" id="JAHDVG010000474">
    <property type="protein sequence ID" value="KAH1176929.1"/>
    <property type="molecule type" value="Genomic_DNA"/>
</dbReference>
<comment type="caution">
    <text evidence="2">The sequence shown here is derived from an EMBL/GenBank/DDBJ whole genome shotgun (WGS) entry which is preliminary data.</text>
</comment>
<evidence type="ECO:0000256" key="1">
    <source>
        <dbReference type="SAM" id="MobiDB-lite"/>
    </source>
</evidence>
<keyword evidence="3" id="KW-1185">Reference proteome</keyword>
<name>A0A9D3XAG5_9SAUR</name>
<feature type="compositionally biased region" description="Low complexity" evidence="1">
    <location>
        <begin position="48"/>
        <end position="71"/>
    </location>
</feature>
<sequence>MGGRSLSSFPSQPGCLCPSPHPACAARWEASRAGESENRQHCSMVPQSRVPGSSHSPSPSGPRAAPAVPGGEQDTQWGQAGTEGPHQSRTAANVEGGPPPYTDTEAVGGVSTTNSQTSTKSCPLP</sequence>
<evidence type="ECO:0000313" key="2">
    <source>
        <dbReference type="EMBL" id="KAH1176929.1"/>
    </source>
</evidence>
<feature type="compositionally biased region" description="Polar residues" evidence="1">
    <location>
        <begin position="1"/>
        <end position="11"/>
    </location>
</feature>
<feature type="compositionally biased region" description="Basic and acidic residues" evidence="1">
    <location>
        <begin position="29"/>
        <end position="40"/>
    </location>
</feature>
<evidence type="ECO:0000313" key="3">
    <source>
        <dbReference type="Proteomes" id="UP000827986"/>
    </source>
</evidence>
<feature type="region of interest" description="Disordered" evidence="1">
    <location>
        <begin position="1"/>
        <end position="125"/>
    </location>
</feature>
<dbReference type="AlphaFoldDB" id="A0A9D3XAG5"/>
<feature type="compositionally biased region" description="Polar residues" evidence="1">
    <location>
        <begin position="73"/>
        <end position="91"/>
    </location>
</feature>
<proteinExistence type="predicted"/>
<reference evidence="2" key="1">
    <citation type="submission" date="2021-09" db="EMBL/GenBank/DDBJ databases">
        <title>The genome of Mauremys mutica provides insights into the evolution of semi-aquatic lifestyle.</title>
        <authorList>
            <person name="Gong S."/>
            <person name="Gao Y."/>
        </authorList>
    </citation>
    <scope>NUCLEOTIDE SEQUENCE</scope>
    <source>
        <strain evidence="2">MM-2020</strain>
        <tissue evidence="2">Muscle</tissue>
    </source>
</reference>
<accession>A0A9D3XAG5</accession>
<protein>
    <submittedName>
        <fullName evidence="2">Uncharacterized protein</fullName>
    </submittedName>
</protein>
<gene>
    <name evidence="2" type="ORF">KIL84_010631</name>
</gene>
<dbReference type="Proteomes" id="UP000827986">
    <property type="component" value="Unassembled WGS sequence"/>
</dbReference>